<keyword evidence="3" id="KW-0547">Nucleotide-binding</keyword>
<sequence>MDHVIEIKKLSKQFGKTTALKEVEFSVHKGEVVGLLGANGAGKSTLLQILVGLIPPTSGEVKILGKDVQKDPLFVKKHVGLLFGSDTGLYHRLTAYENIAYFAEFYGVTKEVYEKRIKEWAEVLQLTPHLHKQASELSKGNHQKVTILRTLIHDPDIILLDEPTTGLDIAASLSFQDMLKEIKFRGKTIIFSTHIMEEVEALCSQVVILQKGAVSYQGTLTELYNKMQTKNLTAIMRKVIGGTQNESDLVNF</sequence>
<evidence type="ECO:0000256" key="2">
    <source>
        <dbReference type="ARBA" id="ARBA00022448"/>
    </source>
</evidence>
<dbReference type="GO" id="GO:0016887">
    <property type="term" value="F:ATP hydrolysis activity"/>
    <property type="evidence" value="ECO:0007669"/>
    <property type="project" value="InterPro"/>
</dbReference>
<dbReference type="PROSITE" id="PS50893">
    <property type="entry name" value="ABC_TRANSPORTER_2"/>
    <property type="match status" value="1"/>
</dbReference>
<dbReference type="Pfam" id="PF00005">
    <property type="entry name" value="ABC_tran"/>
    <property type="match status" value="1"/>
</dbReference>
<keyword evidence="2" id="KW-0813">Transport</keyword>
<proteinExistence type="inferred from homology"/>
<evidence type="ECO:0000313" key="6">
    <source>
        <dbReference type="EMBL" id="SFJ37942.1"/>
    </source>
</evidence>
<dbReference type="InterPro" id="IPR027417">
    <property type="entry name" value="P-loop_NTPase"/>
</dbReference>
<evidence type="ECO:0000256" key="4">
    <source>
        <dbReference type="ARBA" id="ARBA00022840"/>
    </source>
</evidence>
<evidence type="ECO:0000256" key="1">
    <source>
        <dbReference type="ARBA" id="ARBA00005417"/>
    </source>
</evidence>
<accession>A0A1I3QWU4</accession>
<evidence type="ECO:0000313" key="7">
    <source>
        <dbReference type="Proteomes" id="UP000199545"/>
    </source>
</evidence>
<dbReference type="SMART" id="SM00382">
    <property type="entry name" value="AAA"/>
    <property type="match status" value="1"/>
</dbReference>
<dbReference type="InterPro" id="IPR003593">
    <property type="entry name" value="AAA+_ATPase"/>
</dbReference>
<evidence type="ECO:0000256" key="3">
    <source>
        <dbReference type="ARBA" id="ARBA00022741"/>
    </source>
</evidence>
<keyword evidence="4 6" id="KW-0067">ATP-binding</keyword>
<feature type="domain" description="ABC transporter" evidence="5">
    <location>
        <begin position="5"/>
        <end position="236"/>
    </location>
</feature>
<dbReference type="EMBL" id="FORR01000008">
    <property type="protein sequence ID" value="SFJ37942.1"/>
    <property type="molecule type" value="Genomic_DNA"/>
</dbReference>
<dbReference type="Proteomes" id="UP000199545">
    <property type="component" value="Unassembled WGS sequence"/>
</dbReference>
<dbReference type="InterPro" id="IPR050763">
    <property type="entry name" value="ABC_transporter_ATP-binding"/>
</dbReference>
<dbReference type="SUPFAM" id="SSF52540">
    <property type="entry name" value="P-loop containing nucleoside triphosphate hydrolases"/>
    <property type="match status" value="1"/>
</dbReference>
<reference evidence="6 7" key="1">
    <citation type="submission" date="2016-10" db="EMBL/GenBank/DDBJ databases">
        <authorList>
            <person name="de Groot N.N."/>
        </authorList>
    </citation>
    <scope>NUCLEOTIDE SEQUENCE [LARGE SCALE GENOMIC DNA]</scope>
    <source>
        <strain evidence="6 7">DSM 44778</strain>
    </source>
</reference>
<dbReference type="PANTHER" id="PTHR42711">
    <property type="entry name" value="ABC TRANSPORTER ATP-BINDING PROTEIN"/>
    <property type="match status" value="1"/>
</dbReference>
<evidence type="ECO:0000259" key="5">
    <source>
        <dbReference type="PROSITE" id="PS50893"/>
    </source>
</evidence>
<name>A0A1I3QWU4_9BACL</name>
<dbReference type="PANTHER" id="PTHR42711:SF5">
    <property type="entry name" value="ABC TRANSPORTER ATP-BINDING PROTEIN NATA"/>
    <property type="match status" value="1"/>
</dbReference>
<dbReference type="Gene3D" id="3.40.50.300">
    <property type="entry name" value="P-loop containing nucleotide triphosphate hydrolases"/>
    <property type="match status" value="1"/>
</dbReference>
<keyword evidence="7" id="KW-1185">Reference proteome</keyword>
<organism evidence="6 7">
    <name type="scientific">Thermoflavimicrobium dichotomicum</name>
    <dbReference type="NCBI Taxonomy" id="46223"/>
    <lineage>
        <taxon>Bacteria</taxon>
        <taxon>Bacillati</taxon>
        <taxon>Bacillota</taxon>
        <taxon>Bacilli</taxon>
        <taxon>Bacillales</taxon>
        <taxon>Thermoactinomycetaceae</taxon>
        <taxon>Thermoflavimicrobium</taxon>
    </lineage>
</organism>
<dbReference type="GO" id="GO:0005524">
    <property type="term" value="F:ATP binding"/>
    <property type="evidence" value="ECO:0007669"/>
    <property type="project" value="UniProtKB-KW"/>
</dbReference>
<comment type="similarity">
    <text evidence="1">Belongs to the ABC transporter superfamily.</text>
</comment>
<dbReference type="InterPro" id="IPR003439">
    <property type="entry name" value="ABC_transporter-like_ATP-bd"/>
</dbReference>
<dbReference type="STRING" id="46223.SAMN05421852_108122"/>
<dbReference type="OrthoDB" id="9804819at2"/>
<protein>
    <submittedName>
        <fullName evidence="6">Sodium transport system ATP-binding protein</fullName>
    </submittedName>
</protein>
<gene>
    <name evidence="6" type="ORF">SAMN05421852_108122</name>
</gene>
<dbReference type="AlphaFoldDB" id="A0A1I3QWU4"/>